<evidence type="ECO:0000256" key="1">
    <source>
        <dbReference type="ARBA" id="ARBA00022614"/>
    </source>
</evidence>
<keyword evidence="1" id="KW-0433">Leucine-rich repeat</keyword>
<dbReference type="Proteomes" id="UP000639772">
    <property type="component" value="Chromosome 3"/>
</dbReference>
<evidence type="ECO:0000256" key="2">
    <source>
        <dbReference type="ARBA" id="ARBA00022729"/>
    </source>
</evidence>
<dbReference type="EMBL" id="JADCNM010000003">
    <property type="protein sequence ID" value="KAG0491103.1"/>
    <property type="molecule type" value="Genomic_DNA"/>
</dbReference>
<comment type="caution">
    <text evidence="6">The sequence shown here is derived from an EMBL/GenBank/DDBJ whole genome shotgun (WGS) entry which is preliminary data.</text>
</comment>
<dbReference type="SUPFAM" id="SSF52058">
    <property type="entry name" value="L domain-like"/>
    <property type="match status" value="1"/>
</dbReference>
<gene>
    <name evidence="6" type="ORF">HPP92_007966</name>
</gene>
<feature type="signal peptide" evidence="4">
    <location>
        <begin position="1"/>
        <end position="19"/>
    </location>
</feature>
<dbReference type="PANTHER" id="PTHR47988">
    <property type="entry name" value="SOMATIC EMBRYOGENESIS RECEPTOR KINASE 1"/>
    <property type="match status" value="1"/>
</dbReference>
<evidence type="ECO:0000256" key="3">
    <source>
        <dbReference type="ARBA" id="ARBA00022737"/>
    </source>
</evidence>
<dbReference type="OrthoDB" id="1746433at2759"/>
<keyword evidence="2 4" id="KW-0732">Signal</keyword>
<sequence length="182" mass="19362">MLRLVVLLVFLVRSSVSLSRDGLYLLQVKRGLSDVNLALSDWDPHDLTPCNWTGITCLSDGSGSVTAIDLSGLNLSGPFPYSICRLSSSIASLAVNSLNGSIPSSLLPARTFPTSTSRRICSSAHYPPAFLFQLPTSTSQATISRVLFPFLPSAAPGLRVLSSSTTFSPAFSLTPWLLPTSS</sequence>
<protein>
    <recommendedName>
        <fullName evidence="5">Leucine-rich repeat-containing N-terminal plant-type domain-containing protein</fullName>
    </recommendedName>
</protein>
<evidence type="ECO:0000313" key="7">
    <source>
        <dbReference type="Proteomes" id="UP000639772"/>
    </source>
</evidence>
<dbReference type="AlphaFoldDB" id="A0A835RRY1"/>
<dbReference type="InterPro" id="IPR013210">
    <property type="entry name" value="LRR_N_plant-typ"/>
</dbReference>
<dbReference type="InterPro" id="IPR032675">
    <property type="entry name" value="LRR_dom_sf"/>
</dbReference>
<evidence type="ECO:0000259" key="5">
    <source>
        <dbReference type="Pfam" id="PF08263"/>
    </source>
</evidence>
<feature type="domain" description="Leucine-rich repeat-containing N-terminal plant-type" evidence="5">
    <location>
        <begin position="19"/>
        <end position="57"/>
    </location>
</feature>
<name>A0A835RRY1_VANPL</name>
<dbReference type="Pfam" id="PF08263">
    <property type="entry name" value="LRRNT_2"/>
    <property type="match status" value="1"/>
</dbReference>
<accession>A0A835RRY1</accession>
<evidence type="ECO:0000313" key="6">
    <source>
        <dbReference type="EMBL" id="KAG0491103.1"/>
    </source>
</evidence>
<feature type="chain" id="PRO_5032315186" description="Leucine-rich repeat-containing N-terminal plant-type domain-containing protein" evidence="4">
    <location>
        <begin position="20"/>
        <end position="182"/>
    </location>
</feature>
<proteinExistence type="predicted"/>
<keyword evidence="3" id="KW-0677">Repeat</keyword>
<evidence type="ECO:0000256" key="4">
    <source>
        <dbReference type="SAM" id="SignalP"/>
    </source>
</evidence>
<dbReference type="Gene3D" id="3.80.10.10">
    <property type="entry name" value="Ribonuclease Inhibitor"/>
    <property type="match status" value="1"/>
</dbReference>
<organism evidence="6 7">
    <name type="scientific">Vanilla planifolia</name>
    <name type="common">Vanilla</name>
    <dbReference type="NCBI Taxonomy" id="51239"/>
    <lineage>
        <taxon>Eukaryota</taxon>
        <taxon>Viridiplantae</taxon>
        <taxon>Streptophyta</taxon>
        <taxon>Embryophyta</taxon>
        <taxon>Tracheophyta</taxon>
        <taxon>Spermatophyta</taxon>
        <taxon>Magnoliopsida</taxon>
        <taxon>Liliopsida</taxon>
        <taxon>Asparagales</taxon>
        <taxon>Orchidaceae</taxon>
        <taxon>Vanilloideae</taxon>
        <taxon>Vanilleae</taxon>
        <taxon>Vanilla</taxon>
    </lineage>
</organism>
<reference evidence="6 7" key="1">
    <citation type="journal article" date="2020" name="Nat. Food">
        <title>A phased Vanilla planifolia genome enables genetic improvement of flavour and production.</title>
        <authorList>
            <person name="Hasing T."/>
            <person name="Tang H."/>
            <person name="Brym M."/>
            <person name="Khazi F."/>
            <person name="Huang T."/>
            <person name="Chambers A.H."/>
        </authorList>
    </citation>
    <scope>NUCLEOTIDE SEQUENCE [LARGE SCALE GENOMIC DNA]</scope>
    <source>
        <tissue evidence="6">Leaf</tissue>
    </source>
</reference>